<reference evidence="2 3" key="1">
    <citation type="submission" date="2019-07" db="EMBL/GenBank/DDBJ databases">
        <authorList>
            <person name="Kim J."/>
        </authorList>
    </citation>
    <scope>NUCLEOTIDE SEQUENCE [LARGE SCALE GENOMIC DNA]</scope>
    <source>
        <strain evidence="2 3">JC52</strain>
    </source>
</reference>
<organism evidence="2 3">
    <name type="scientific">Paenibacillus cremeus</name>
    <dbReference type="NCBI Taxonomy" id="2163881"/>
    <lineage>
        <taxon>Bacteria</taxon>
        <taxon>Bacillati</taxon>
        <taxon>Bacillota</taxon>
        <taxon>Bacilli</taxon>
        <taxon>Bacillales</taxon>
        <taxon>Paenibacillaceae</taxon>
        <taxon>Paenibacillus</taxon>
    </lineage>
</organism>
<proteinExistence type="predicted"/>
<dbReference type="Proteomes" id="UP000317036">
    <property type="component" value="Unassembled WGS sequence"/>
</dbReference>
<feature type="transmembrane region" description="Helical" evidence="1">
    <location>
        <begin position="33"/>
        <end position="58"/>
    </location>
</feature>
<dbReference type="RefSeq" id="WP_144845112.1">
    <property type="nucleotide sequence ID" value="NZ_VNJI01000007.1"/>
</dbReference>
<evidence type="ECO:0000313" key="2">
    <source>
        <dbReference type="EMBL" id="TVY10568.1"/>
    </source>
</evidence>
<feature type="transmembrane region" description="Helical" evidence="1">
    <location>
        <begin position="6"/>
        <end position="26"/>
    </location>
</feature>
<dbReference type="EMBL" id="VNJI01000007">
    <property type="protein sequence ID" value="TVY10568.1"/>
    <property type="molecule type" value="Genomic_DNA"/>
</dbReference>
<dbReference type="OrthoDB" id="2629533at2"/>
<name>A0A559KEM0_9BACL</name>
<keyword evidence="3" id="KW-1185">Reference proteome</keyword>
<gene>
    <name evidence="2" type="ORF">FPZ49_07480</name>
</gene>
<comment type="caution">
    <text evidence="2">The sequence shown here is derived from an EMBL/GenBank/DDBJ whole genome shotgun (WGS) entry which is preliminary data.</text>
</comment>
<protein>
    <recommendedName>
        <fullName evidence="4">DUF2759 domain-containing protein</fullName>
    </recommendedName>
</protein>
<evidence type="ECO:0000313" key="3">
    <source>
        <dbReference type="Proteomes" id="UP000317036"/>
    </source>
</evidence>
<evidence type="ECO:0008006" key="4">
    <source>
        <dbReference type="Google" id="ProtNLM"/>
    </source>
</evidence>
<keyword evidence="1" id="KW-0472">Membrane</keyword>
<keyword evidence="1" id="KW-0812">Transmembrane</keyword>
<dbReference type="AlphaFoldDB" id="A0A559KEM0"/>
<accession>A0A559KEM0</accession>
<sequence length="63" mass="6902">MPPTIVMLLWLLAMGSFISLAVVLFFQQKTAKGVVYLVLGLATIVVFYYGIAQGWIAIPPKTT</sequence>
<evidence type="ECO:0000256" key="1">
    <source>
        <dbReference type="SAM" id="Phobius"/>
    </source>
</evidence>
<keyword evidence="1" id="KW-1133">Transmembrane helix</keyword>